<reference evidence="9 10" key="1">
    <citation type="journal article" date="2007" name="Nature">
        <title>Light stimulates growth of proteorhodopsin-containing marine Flavobacteria.</title>
        <authorList>
            <person name="Gomez-Consarnau L."/>
            <person name="Gonzalez J.M."/>
            <person name="Coll-Llado M."/>
            <person name="Gourdon P."/>
            <person name="Pascher T."/>
            <person name="Neutze R."/>
            <person name="Pedros-Alio C."/>
            <person name="Pinhassi J."/>
        </authorList>
    </citation>
    <scope>NUCLEOTIDE SEQUENCE [LARGE SCALE GENOMIC DNA]</scope>
    <source>
        <strain evidence="9 10">MED217</strain>
    </source>
</reference>
<comment type="similarity">
    <text evidence="7">Belongs to the TonB-dependent receptor family.</text>
</comment>
<dbReference type="Gene3D" id="2.40.170.20">
    <property type="entry name" value="TonB-dependent receptor, beta-barrel domain"/>
    <property type="match status" value="1"/>
</dbReference>
<dbReference type="Proteomes" id="UP000001601">
    <property type="component" value="Unassembled WGS sequence"/>
</dbReference>
<evidence type="ECO:0000256" key="4">
    <source>
        <dbReference type="ARBA" id="ARBA00022692"/>
    </source>
</evidence>
<dbReference type="NCBIfam" id="TIGR04057">
    <property type="entry name" value="SusC_RagA_signa"/>
    <property type="match status" value="1"/>
</dbReference>
<evidence type="ECO:0000256" key="2">
    <source>
        <dbReference type="ARBA" id="ARBA00022448"/>
    </source>
</evidence>
<dbReference type="GO" id="GO:0033214">
    <property type="term" value="P:siderophore-iron import into cell"/>
    <property type="evidence" value="ECO:0007669"/>
    <property type="project" value="TreeGrafter"/>
</dbReference>
<keyword evidence="10" id="KW-1185">Reference proteome</keyword>
<keyword evidence="4 7" id="KW-0812">Transmembrane</keyword>
<evidence type="ECO:0000313" key="10">
    <source>
        <dbReference type="Proteomes" id="UP000001601"/>
    </source>
</evidence>
<keyword evidence="6 7" id="KW-0998">Cell outer membrane</keyword>
<dbReference type="InterPro" id="IPR012910">
    <property type="entry name" value="Plug_dom"/>
</dbReference>
<proteinExistence type="inferred from homology"/>
<keyword evidence="2 7" id="KW-0813">Transport</keyword>
<feature type="domain" description="TonB-dependent receptor plug" evidence="8">
    <location>
        <begin position="106"/>
        <end position="211"/>
    </location>
</feature>
<dbReference type="Gene3D" id="2.170.130.10">
    <property type="entry name" value="TonB-dependent receptor, plug domain"/>
    <property type="match status" value="1"/>
</dbReference>
<evidence type="ECO:0000256" key="5">
    <source>
        <dbReference type="ARBA" id="ARBA00023136"/>
    </source>
</evidence>
<dbReference type="PANTHER" id="PTHR30442">
    <property type="entry name" value="IRON III DICITRATE TRANSPORT PROTEIN FECA"/>
    <property type="match status" value="1"/>
</dbReference>
<keyword evidence="3 7" id="KW-1134">Transmembrane beta strand</keyword>
<dbReference type="STRING" id="398720.MED217_12909"/>
<evidence type="ECO:0000256" key="7">
    <source>
        <dbReference type="PROSITE-ProRule" id="PRU01360"/>
    </source>
</evidence>
<organism evidence="9 10">
    <name type="scientific">Leeuwenhoekiella blandensis (strain CECT 7118 / CCUG 51940 / KCTC 22103 / MED217)</name>
    <name type="common">Flavobacterium sp. (strain MED217)</name>
    <dbReference type="NCBI Taxonomy" id="398720"/>
    <lineage>
        <taxon>Bacteria</taxon>
        <taxon>Pseudomonadati</taxon>
        <taxon>Bacteroidota</taxon>
        <taxon>Flavobacteriia</taxon>
        <taxon>Flavobacteriales</taxon>
        <taxon>Flavobacteriaceae</taxon>
        <taxon>Leeuwenhoekiella</taxon>
    </lineage>
</organism>
<evidence type="ECO:0000259" key="8">
    <source>
        <dbReference type="Pfam" id="PF07715"/>
    </source>
</evidence>
<keyword evidence="5 7" id="KW-0472">Membrane</keyword>
<dbReference type="InterPro" id="IPR023996">
    <property type="entry name" value="TonB-dep_OMP_SusC/RagA"/>
</dbReference>
<dbReference type="EMBL" id="AANC01000008">
    <property type="protein sequence ID" value="EAQ48407.1"/>
    <property type="molecule type" value="Genomic_DNA"/>
</dbReference>
<dbReference type="GO" id="GO:0009279">
    <property type="term" value="C:cell outer membrane"/>
    <property type="evidence" value="ECO:0007669"/>
    <property type="project" value="UniProtKB-SubCell"/>
</dbReference>
<accession>A3XPW5</accession>
<dbReference type="InterPro" id="IPR039426">
    <property type="entry name" value="TonB-dep_rcpt-like"/>
</dbReference>
<comment type="caution">
    <text evidence="9">The sequence shown here is derived from an EMBL/GenBank/DDBJ whole genome shotgun (WGS) entry which is preliminary data.</text>
</comment>
<dbReference type="eggNOG" id="COG4771">
    <property type="taxonomic scope" value="Bacteria"/>
</dbReference>
<protein>
    <submittedName>
        <fullName evidence="9">Putative outer membrane protein, probably involved in nutrient binding</fullName>
    </submittedName>
</protein>
<dbReference type="InterPro" id="IPR037066">
    <property type="entry name" value="Plug_dom_sf"/>
</dbReference>
<comment type="subcellular location">
    <subcellularLocation>
        <location evidence="1 7">Cell outer membrane</location>
        <topology evidence="1 7">Multi-pass membrane protein</topology>
    </subcellularLocation>
</comment>
<dbReference type="NCBIfam" id="TIGR04056">
    <property type="entry name" value="OMP_RagA_SusC"/>
    <property type="match status" value="1"/>
</dbReference>
<name>A3XPW5_LEEBM</name>
<dbReference type="PROSITE" id="PS52016">
    <property type="entry name" value="TONB_DEPENDENT_REC_3"/>
    <property type="match status" value="1"/>
</dbReference>
<dbReference type="Pfam" id="PF13715">
    <property type="entry name" value="CarbopepD_reg_2"/>
    <property type="match status" value="1"/>
</dbReference>
<dbReference type="InterPro" id="IPR036942">
    <property type="entry name" value="Beta-barrel_TonB_sf"/>
</dbReference>
<evidence type="ECO:0000256" key="6">
    <source>
        <dbReference type="ARBA" id="ARBA00023237"/>
    </source>
</evidence>
<evidence type="ECO:0000256" key="3">
    <source>
        <dbReference type="ARBA" id="ARBA00022452"/>
    </source>
</evidence>
<dbReference type="HOGENOM" id="CLU_004317_0_2_10"/>
<sequence length="996" mass="109736">MFCCWIADLQAQQAVTGTITDANGLPIPYVNVVEQGTNNGAISDIDGRYEISIEDVENASLLFSSVGFKKQTIPLNGRNEIDIVMQDDVAALDEVVVVGYGTQQRSDLTGAVASANLEAFKESPNTNIVQSLQGTVPGLNIGQVTSAGATPSISIRGNNTLSGNTNVLIVLDGIQYNGSLSSINPNDIESIDILKDASSTAVYGAQAANGVILITTKSGKRDQKPRITITSSYATQRPSEGIRPAGRAEFIENIRRLSYNEIFTAPEFTTPDPSWPGFFQPGNGIGLIPQFEDPNNPGEFSPIDYDWYDAGTQTGFIQENQISVSGGSDRVSYLLSLGLTEQEGFILNDNFSRKSIRVNVNADATDWWKVGVQTFGSFTNQDGAEPSLYDLFIQPPILSPFDENGELIPSPTGTVRLNPFLSSNIDNYERHDFFFANIFSEIDVPFVEGLSYRINFGNNYRIDKNYQSSIYAAGENGQAYKNIGFYKDFTLDNILTYKRSFGKHNIEATALYGAIERKAEGTNARAEVFDRLTLGYDNLSLGGNQFTGSYANTERLNYQMLRLNYKFDNRYILTGTVRRDGFSGFADNEKTAYFPSGGASWIISNESFLDQSNVINNLKLRVSYGVSGNQTGRYTSLARLITRAAYVFGDGGNPSFGQELSSLANPNLRWERTKGLNIGLDFGLFENRLSGSIDVYNNITEDLLYAVRVPYLTGFDQIQTNLGRIDNNGVEVSLSGDIIRTTDFTWSATANFSLNRNKIVELTGKDEDGDGVEDDLIQDGLFIGRPQGEIYTYEVNGIYQIGEENILDGYLPGHYRVVDQNGDGSIEQMDDRVFIGNTSPNFRASLLNTFTYKNLSLNVFLNSIQGGNGWYMGANDNALYRDANSLRNNIISGVSYWSPTNPDGLNAMSYQTPEGPNGTRYEDRSFVRLQDVSLRYSFNKDLLDKLAIADLSVFVSGKNLATWTDWKGWDPETGQGLTLGGRPVLKGYSLGINLSF</sequence>
<dbReference type="InterPro" id="IPR023997">
    <property type="entry name" value="TonB-dep_OMP_SusC/RagA_CS"/>
</dbReference>
<evidence type="ECO:0000256" key="1">
    <source>
        <dbReference type="ARBA" id="ARBA00004571"/>
    </source>
</evidence>
<dbReference type="PANTHER" id="PTHR30442:SF0">
    <property type="entry name" value="FE(3+) DICITRATE TRANSPORT PROTEIN FECA"/>
    <property type="match status" value="1"/>
</dbReference>
<dbReference type="Gene3D" id="2.60.40.1120">
    <property type="entry name" value="Carboxypeptidase-like, regulatory domain"/>
    <property type="match status" value="1"/>
</dbReference>
<dbReference type="AlphaFoldDB" id="A3XPW5"/>
<dbReference type="InterPro" id="IPR008969">
    <property type="entry name" value="CarboxyPept-like_regulatory"/>
</dbReference>
<gene>
    <name evidence="9" type="ORF">MED217_12909</name>
</gene>
<dbReference type="OrthoDB" id="9768177at2"/>
<dbReference type="Pfam" id="PF07715">
    <property type="entry name" value="Plug"/>
    <property type="match status" value="1"/>
</dbReference>
<dbReference type="SUPFAM" id="SSF49464">
    <property type="entry name" value="Carboxypeptidase regulatory domain-like"/>
    <property type="match status" value="1"/>
</dbReference>
<dbReference type="SUPFAM" id="SSF56935">
    <property type="entry name" value="Porins"/>
    <property type="match status" value="1"/>
</dbReference>
<evidence type="ECO:0000313" key="9">
    <source>
        <dbReference type="EMBL" id="EAQ48407.1"/>
    </source>
</evidence>